<protein>
    <submittedName>
        <fullName evidence="1">Uncharacterized protein</fullName>
    </submittedName>
</protein>
<evidence type="ECO:0000313" key="1">
    <source>
        <dbReference type="EMBL" id="DAF56836.1"/>
    </source>
</evidence>
<reference evidence="1" key="1">
    <citation type="journal article" date="2021" name="Proc. Natl. Acad. Sci. U.S.A.">
        <title>A Catalog of Tens of Thousands of Viruses from Human Metagenomes Reveals Hidden Associations with Chronic Diseases.</title>
        <authorList>
            <person name="Tisza M.J."/>
            <person name="Buck C.B."/>
        </authorList>
    </citation>
    <scope>NUCLEOTIDE SEQUENCE</scope>
    <source>
        <strain evidence="1">CtKFk2</strain>
    </source>
</reference>
<proteinExistence type="predicted"/>
<accession>A0A8S5T0E6</accession>
<name>A0A8S5T0E6_9CAUD</name>
<dbReference type="EMBL" id="BK032722">
    <property type="protein sequence ID" value="DAF56836.1"/>
    <property type="molecule type" value="Genomic_DNA"/>
</dbReference>
<sequence length="30" mass="3539">MSGIFYIKIINQHLSRVVGAIFIRFPQFWG</sequence>
<organism evidence="1">
    <name type="scientific">Siphoviridae sp. ctKFk2</name>
    <dbReference type="NCBI Taxonomy" id="2827841"/>
    <lineage>
        <taxon>Viruses</taxon>
        <taxon>Duplodnaviria</taxon>
        <taxon>Heunggongvirae</taxon>
        <taxon>Uroviricota</taxon>
        <taxon>Caudoviricetes</taxon>
    </lineage>
</organism>